<keyword evidence="2 5" id="KW-0645">Protease</keyword>
<keyword evidence="9" id="KW-1185">Reference proteome</keyword>
<dbReference type="InterPro" id="IPR002035">
    <property type="entry name" value="VWF_A"/>
</dbReference>
<dbReference type="Gene3D" id="3.40.50.200">
    <property type="entry name" value="Peptidase S8/S53 domain"/>
    <property type="match status" value="1"/>
</dbReference>
<dbReference type="InterPro" id="IPR022398">
    <property type="entry name" value="Peptidase_S8_His-AS"/>
</dbReference>
<evidence type="ECO:0000259" key="7">
    <source>
        <dbReference type="PROSITE" id="PS50234"/>
    </source>
</evidence>
<dbReference type="SUPFAM" id="SSF53300">
    <property type="entry name" value="vWA-like"/>
    <property type="match status" value="1"/>
</dbReference>
<evidence type="ECO:0000256" key="5">
    <source>
        <dbReference type="PROSITE-ProRule" id="PRU01240"/>
    </source>
</evidence>
<dbReference type="OrthoDB" id="1489355at2"/>
<dbReference type="GO" id="GO:0006508">
    <property type="term" value="P:proteolysis"/>
    <property type="evidence" value="ECO:0007669"/>
    <property type="project" value="UniProtKB-KW"/>
</dbReference>
<dbReference type="RefSeq" id="WP_104421631.1">
    <property type="nucleotide sequence ID" value="NZ_PTJC01000008.1"/>
</dbReference>
<dbReference type="Pfam" id="PF00082">
    <property type="entry name" value="Peptidase_S8"/>
    <property type="match status" value="1"/>
</dbReference>
<feature type="active site" description="Charge relay system" evidence="5">
    <location>
        <position position="545"/>
    </location>
</feature>
<dbReference type="SMART" id="SM00327">
    <property type="entry name" value="VWA"/>
    <property type="match status" value="1"/>
</dbReference>
<dbReference type="PANTHER" id="PTHR43399:SF4">
    <property type="entry name" value="CELL WALL-ASSOCIATED PROTEASE"/>
    <property type="match status" value="1"/>
</dbReference>
<evidence type="ECO:0000256" key="3">
    <source>
        <dbReference type="ARBA" id="ARBA00022801"/>
    </source>
</evidence>
<reference evidence="8 9" key="1">
    <citation type="submission" date="2018-02" db="EMBL/GenBank/DDBJ databases">
        <title>Genomic Encyclopedia of Archaeal and Bacterial Type Strains, Phase II (KMG-II): from individual species to whole genera.</title>
        <authorList>
            <person name="Goeker M."/>
        </authorList>
    </citation>
    <scope>NUCLEOTIDE SEQUENCE [LARGE SCALE GENOMIC DNA]</scope>
    <source>
        <strain evidence="8 9">DSM 29526</strain>
    </source>
</reference>
<dbReference type="InterPro" id="IPR034058">
    <property type="entry name" value="TagA/B/C/D_pept_dom"/>
</dbReference>
<dbReference type="InterPro" id="IPR051048">
    <property type="entry name" value="Peptidase_S8/S53_subtilisin"/>
</dbReference>
<feature type="active site" description="Charge relay system" evidence="5">
    <location>
        <position position="313"/>
    </location>
</feature>
<accession>A0A2S6I0C3</accession>
<evidence type="ECO:0000256" key="6">
    <source>
        <dbReference type="SAM" id="MobiDB-lite"/>
    </source>
</evidence>
<gene>
    <name evidence="8" type="ORF">CLV84_4068</name>
</gene>
<dbReference type="InterPro" id="IPR036465">
    <property type="entry name" value="vWFA_dom_sf"/>
</dbReference>
<dbReference type="PROSITE" id="PS50234">
    <property type="entry name" value="VWFA"/>
    <property type="match status" value="1"/>
</dbReference>
<dbReference type="InterPro" id="IPR000209">
    <property type="entry name" value="Peptidase_S8/S53_dom"/>
</dbReference>
<sequence>MPDNTLTRYVLTPRNESGPVALPESDDLRVVANLDRGVLVDAAMTQELDALAKRGWRVKQLTDPHTIKLFTYEIDTKSGSTPELPEMLTLESRPETEDTDTDINHLVQFVGPIQESWLSIVSSRGVRLVEPVGPYAYFVRADRETVTALRNLPFVAWTGRFEPGYKVNPLLMDADRVKSLTDEDTEADRDGLGAIEGVDIGVLADGAVEAIAARVEALGGTVQAVAAPSADAYRSITASIMGPDALAELAAHPDVRWVDVIRRPVLEDERTAQIAYEDLDGTPAPNTAPNPGYAGNLGTLGVTGNGVTIAICDSGIDTNVAATIHADLNGRLAFAVDGAGSALTSGDSDGHGTHVAGIAAGNGASGNTDPQGFLLGQGVAPGARVGSLFFNGSRQQRLQTAAQQGAQIINNSYALDGSTYGAGDRTFDLAVRDADSTTTDVNPLVVVFSAGNSGPGPGTCTKAVKNAFVVGNSLNARPSEGDIDDIRGLRTDSSRGPSADGRLLPNIAAPGTDVISARGSVSGRSAYVDTGGTSHPNHTRMSGTSMAAPVVSGMCALLIDWWRQTRGGATPSPALLRAFLTVSTESMAGGPDRNGGTIAAGPNTDVGWGRVSLENSLLQTPASDRGPKIFLDQRHAFTATGQEYRIRVAAADPTLPLRIAVAWTDAAGAVGANPALVNDLDLEVTQISSGNLFRGNVFGNNGFSATGGATDALNNLECVFIQNPSGVYEVAVVAGNIAASARPDIAGLWQDFALVIDNGEVPAADPVSVVAVLDRSSSMQTFGYVDVTRQTSRQFIDLLSVDDSIGVVSFGSTGSQDYPTTGGPTAITGASIRDAAKSAVDGLTFDGCTYMGDGIQRAGSMLTAAGSRRAMVLLSDGYDNKGCDAGNPTKPGALDAATALPADLPVYSCAMGPASDQNLLASVADTTDGRYYFMPTIDDLFEIYNYIRGQVTGEGVIINESAMASVSQVRGLVDSCADTAVFTVAWHDESMRYRPSAPKGSQDIAVRLRTPSGRWLPYSATEYVRTVGSGYVSFQLQDPQPGMWTVEVATARRQHTPYTVGGFVRSGVGLQLEAPKRVYAGRPIDLRLSVTDGKGPVSGVKVQATVAAPRYRTDELIRKVADRLDKVKLPDTVRKDFGDNPRRYDLARLVLYRDQLRAESGTDFLAPSITRLEMGSGNGKAIQTNGSNGSNYTIASGRLTTAAAGTLTTTLVRPTVTAAGPPIIPTDLGRIIDFRDIKRPTNPGYTTGRFTDTRIPGSYTLAVKVTGYSAACHSRFVRHDLLSVAVADPQLI</sequence>
<dbReference type="PANTHER" id="PTHR43399">
    <property type="entry name" value="SUBTILISIN-RELATED"/>
    <property type="match status" value="1"/>
</dbReference>
<dbReference type="Proteomes" id="UP000237662">
    <property type="component" value="Unassembled WGS sequence"/>
</dbReference>
<evidence type="ECO:0000313" key="9">
    <source>
        <dbReference type="Proteomes" id="UP000237662"/>
    </source>
</evidence>
<feature type="compositionally biased region" description="Basic and acidic residues" evidence="6">
    <location>
        <begin position="484"/>
        <end position="493"/>
    </location>
</feature>
<dbReference type="PROSITE" id="PS00137">
    <property type="entry name" value="SUBTILASE_HIS"/>
    <property type="match status" value="1"/>
</dbReference>
<dbReference type="EMBL" id="PTJC01000008">
    <property type="protein sequence ID" value="PPK84299.1"/>
    <property type="molecule type" value="Genomic_DNA"/>
</dbReference>
<dbReference type="CDD" id="cd04842">
    <property type="entry name" value="Peptidases_S8_Kp43_protease"/>
    <property type="match status" value="1"/>
</dbReference>
<dbReference type="Gene3D" id="3.40.50.410">
    <property type="entry name" value="von Willebrand factor, type A domain"/>
    <property type="match status" value="1"/>
</dbReference>
<evidence type="ECO:0000256" key="1">
    <source>
        <dbReference type="ARBA" id="ARBA00011073"/>
    </source>
</evidence>
<dbReference type="InterPro" id="IPR015500">
    <property type="entry name" value="Peptidase_S8_subtilisin-rel"/>
</dbReference>
<proteinExistence type="inferred from homology"/>
<dbReference type="InterPro" id="IPR036852">
    <property type="entry name" value="Peptidase_S8/S53_dom_sf"/>
</dbReference>
<dbReference type="SUPFAM" id="SSF52743">
    <property type="entry name" value="Subtilisin-like"/>
    <property type="match status" value="1"/>
</dbReference>
<dbReference type="Pfam" id="PF00092">
    <property type="entry name" value="VWA"/>
    <property type="match status" value="1"/>
</dbReference>
<dbReference type="PROSITE" id="PS51892">
    <property type="entry name" value="SUBTILASE"/>
    <property type="match status" value="1"/>
</dbReference>
<feature type="region of interest" description="Disordered" evidence="6">
    <location>
        <begin position="479"/>
        <end position="506"/>
    </location>
</feature>
<feature type="active site" description="Charge relay system" evidence="5">
    <location>
        <position position="351"/>
    </location>
</feature>
<dbReference type="InterPro" id="IPR008979">
    <property type="entry name" value="Galactose-bd-like_sf"/>
</dbReference>
<dbReference type="Gene3D" id="2.60.120.380">
    <property type="match status" value="1"/>
</dbReference>
<dbReference type="SUPFAM" id="SSF49785">
    <property type="entry name" value="Galactose-binding domain-like"/>
    <property type="match status" value="1"/>
</dbReference>
<dbReference type="PROSITE" id="PS00138">
    <property type="entry name" value="SUBTILASE_SER"/>
    <property type="match status" value="1"/>
</dbReference>
<keyword evidence="3 5" id="KW-0378">Hydrolase</keyword>
<feature type="domain" description="VWFA" evidence="7">
    <location>
        <begin position="768"/>
        <end position="947"/>
    </location>
</feature>
<comment type="similarity">
    <text evidence="1 5">Belongs to the peptidase S8 family.</text>
</comment>
<dbReference type="InterPro" id="IPR023828">
    <property type="entry name" value="Peptidase_S8_Ser-AS"/>
</dbReference>
<keyword evidence="4 5" id="KW-0720">Serine protease</keyword>
<evidence type="ECO:0000256" key="4">
    <source>
        <dbReference type="ARBA" id="ARBA00022825"/>
    </source>
</evidence>
<organism evidence="8 9">
    <name type="scientific">Neolewinella xylanilytica</name>
    <dbReference type="NCBI Taxonomy" id="1514080"/>
    <lineage>
        <taxon>Bacteria</taxon>
        <taxon>Pseudomonadati</taxon>
        <taxon>Bacteroidota</taxon>
        <taxon>Saprospiria</taxon>
        <taxon>Saprospirales</taxon>
        <taxon>Lewinellaceae</taxon>
        <taxon>Neolewinella</taxon>
    </lineage>
</organism>
<evidence type="ECO:0000256" key="2">
    <source>
        <dbReference type="ARBA" id="ARBA00022670"/>
    </source>
</evidence>
<dbReference type="CDD" id="cd00198">
    <property type="entry name" value="vWFA"/>
    <property type="match status" value="1"/>
</dbReference>
<comment type="caution">
    <text evidence="8">The sequence shown here is derived from an EMBL/GenBank/DDBJ whole genome shotgun (WGS) entry which is preliminary data.</text>
</comment>
<protein>
    <submittedName>
        <fullName evidence="8">von Willebrand factor type A domain-containing protein</fullName>
    </submittedName>
</protein>
<dbReference type="GO" id="GO:0004252">
    <property type="term" value="F:serine-type endopeptidase activity"/>
    <property type="evidence" value="ECO:0007669"/>
    <property type="project" value="UniProtKB-UniRule"/>
</dbReference>
<evidence type="ECO:0000313" key="8">
    <source>
        <dbReference type="EMBL" id="PPK84299.1"/>
    </source>
</evidence>
<dbReference type="PRINTS" id="PR00723">
    <property type="entry name" value="SUBTILISIN"/>
</dbReference>
<name>A0A2S6I0C3_9BACT</name>